<feature type="chain" id="PRO_5022780956" evidence="1">
    <location>
        <begin position="29"/>
        <end position="67"/>
    </location>
</feature>
<sequence length="67" mass="7751">MPLCPKCGWRQAIDIGLAHWVWLSVVWILNHNPPPPPSSHHTPWKFADTLDKWVESKSLCRWLQAPA</sequence>
<organism evidence="2 3">
    <name type="scientific">Gossypium darwinii</name>
    <name type="common">Darwin's cotton</name>
    <name type="synonym">Gossypium barbadense var. darwinii</name>
    <dbReference type="NCBI Taxonomy" id="34276"/>
    <lineage>
        <taxon>Eukaryota</taxon>
        <taxon>Viridiplantae</taxon>
        <taxon>Streptophyta</taxon>
        <taxon>Embryophyta</taxon>
        <taxon>Tracheophyta</taxon>
        <taxon>Spermatophyta</taxon>
        <taxon>Magnoliopsida</taxon>
        <taxon>eudicotyledons</taxon>
        <taxon>Gunneridae</taxon>
        <taxon>Pentapetalae</taxon>
        <taxon>rosids</taxon>
        <taxon>malvids</taxon>
        <taxon>Malvales</taxon>
        <taxon>Malvaceae</taxon>
        <taxon>Malvoideae</taxon>
        <taxon>Gossypium</taxon>
    </lineage>
</organism>
<dbReference type="Proteomes" id="UP000323506">
    <property type="component" value="Chromosome A09"/>
</dbReference>
<dbReference type="EMBL" id="CM017696">
    <property type="protein sequence ID" value="TYH02705.1"/>
    <property type="molecule type" value="Genomic_DNA"/>
</dbReference>
<feature type="signal peptide" evidence="1">
    <location>
        <begin position="1"/>
        <end position="28"/>
    </location>
</feature>
<accession>A0A5D2F9C9</accession>
<evidence type="ECO:0000313" key="3">
    <source>
        <dbReference type="Proteomes" id="UP000323506"/>
    </source>
</evidence>
<dbReference type="AlphaFoldDB" id="A0A5D2F9C9"/>
<keyword evidence="1" id="KW-0732">Signal</keyword>
<name>A0A5D2F9C9_GOSDA</name>
<reference evidence="2 3" key="1">
    <citation type="submission" date="2019-06" db="EMBL/GenBank/DDBJ databases">
        <title>WGS assembly of Gossypium darwinii.</title>
        <authorList>
            <person name="Chen Z.J."/>
            <person name="Sreedasyam A."/>
            <person name="Ando A."/>
            <person name="Song Q."/>
            <person name="De L."/>
            <person name="Hulse-Kemp A."/>
            <person name="Ding M."/>
            <person name="Ye W."/>
            <person name="Kirkbride R."/>
            <person name="Jenkins J."/>
            <person name="Plott C."/>
            <person name="Lovell J."/>
            <person name="Lin Y.-M."/>
            <person name="Vaughn R."/>
            <person name="Liu B."/>
            <person name="Li W."/>
            <person name="Simpson S."/>
            <person name="Scheffler B."/>
            <person name="Saski C."/>
            <person name="Grover C."/>
            <person name="Hu G."/>
            <person name="Conover J."/>
            <person name="Carlson J."/>
            <person name="Shu S."/>
            <person name="Boston L."/>
            <person name="Williams M."/>
            <person name="Peterson D."/>
            <person name="Mcgee K."/>
            <person name="Jones D."/>
            <person name="Wendel J."/>
            <person name="Stelly D."/>
            <person name="Grimwood J."/>
            <person name="Schmutz J."/>
        </authorList>
    </citation>
    <scope>NUCLEOTIDE SEQUENCE [LARGE SCALE GENOMIC DNA]</scope>
    <source>
        <strain evidence="2">1808015.09</strain>
    </source>
</reference>
<protein>
    <submittedName>
        <fullName evidence="2">Uncharacterized protein</fullName>
    </submittedName>
</protein>
<proteinExistence type="predicted"/>
<keyword evidence="3" id="KW-1185">Reference proteome</keyword>
<evidence type="ECO:0000256" key="1">
    <source>
        <dbReference type="SAM" id="SignalP"/>
    </source>
</evidence>
<evidence type="ECO:0000313" key="2">
    <source>
        <dbReference type="EMBL" id="TYH02705.1"/>
    </source>
</evidence>
<gene>
    <name evidence="2" type="ORF">ES288_A09G162100v1</name>
</gene>